<dbReference type="SUPFAM" id="SSF161070">
    <property type="entry name" value="SNF-like"/>
    <property type="match status" value="1"/>
</dbReference>
<keyword evidence="5" id="KW-0769">Symport</keyword>
<dbReference type="PROSITE" id="PS00754">
    <property type="entry name" value="NA_NEUROTRAN_SYMP_2"/>
    <property type="match status" value="1"/>
</dbReference>
<keyword evidence="6 8" id="KW-1133">Transmembrane helix</keyword>
<comment type="caution">
    <text evidence="9">The sequence shown here is derived from an EMBL/GenBank/DDBJ whole genome shotgun (WGS) entry which is preliminary data.</text>
</comment>
<evidence type="ECO:0000256" key="7">
    <source>
        <dbReference type="ARBA" id="ARBA00023136"/>
    </source>
</evidence>
<reference evidence="9" key="2">
    <citation type="submission" date="2017-10" db="EMBL/GenBank/DDBJ databases">
        <title>Ladona fulva Genome sequencing and assembly.</title>
        <authorList>
            <person name="Murali S."/>
            <person name="Richards S."/>
            <person name="Bandaranaike D."/>
            <person name="Bellair M."/>
            <person name="Blankenburg K."/>
            <person name="Chao H."/>
            <person name="Dinh H."/>
            <person name="Doddapaneni H."/>
            <person name="Dugan-Rocha S."/>
            <person name="Elkadiri S."/>
            <person name="Gnanaolivu R."/>
            <person name="Hernandez B."/>
            <person name="Skinner E."/>
            <person name="Javaid M."/>
            <person name="Lee S."/>
            <person name="Li M."/>
            <person name="Ming W."/>
            <person name="Munidasa M."/>
            <person name="Muniz J."/>
            <person name="Nguyen L."/>
            <person name="Hughes D."/>
            <person name="Osuji N."/>
            <person name="Pu L.-L."/>
            <person name="Puazo M."/>
            <person name="Qu C."/>
            <person name="Quiroz J."/>
            <person name="Raj R."/>
            <person name="Weissenberger G."/>
            <person name="Xin Y."/>
            <person name="Zou X."/>
            <person name="Han Y."/>
            <person name="Worley K."/>
            <person name="Muzny D."/>
            <person name="Gibbs R."/>
        </authorList>
    </citation>
    <scope>NUCLEOTIDE SEQUENCE</scope>
    <source>
        <strain evidence="9">Sampled in the wild</strain>
    </source>
</reference>
<name>A0A8K0NVY5_LADFU</name>
<accession>A0A8K0NVY5</accession>
<protein>
    <submittedName>
        <fullName evidence="9">Uncharacterized protein</fullName>
    </submittedName>
</protein>
<organism evidence="9 10">
    <name type="scientific">Ladona fulva</name>
    <name type="common">Scarce chaser dragonfly</name>
    <name type="synonym">Libellula fulva</name>
    <dbReference type="NCBI Taxonomy" id="123851"/>
    <lineage>
        <taxon>Eukaryota</taxon>
        <taxon>Metazoa</taxon>
        <taxon>Ecdysozoa</taxon>
        <taxon>Arthropoda</taxon>
        <taxon>Hexapoda</taxon>
        <taxon>Insecta</taxon>
        <taxon>Pterygota</taxon>
        <taxon>Palaeoptera</taxon>
        <taxon>Odonata</taxon>
        <taxon>Epiprocta</taxon>
        <taxon>Anisoptera</taxon>
        <taxon>Libelluloidea</taxon>
        <taxon>Libellulidae</taxon>
        <taxon>Ladona</taxon>
    </lineage>
</organism>
<dbReference type="EMBL" id="KZ308286">
    <property type="protein sequence ID" value="KAG8226535.1"/>
    <property type="molecule type" value="Genomic_DNA"/>
</dbReference>
<keyword evidence="10" id="KW-1185">Reference proteome</keyword>
<dbReference type="GO" id="GO:0016020">
    <property type="term" value="C:membrane"/>
    <property type="evidence" value="ECO:0007669"/>
    <property type="project" value="UniProtKB-SubCell"/>
</dbReference>
<comment type="subcellular location">
    <subcellularLocation>
        <location evidence="1">Membrane</location>
        <topology evidence="1">Multi-pass membrane protein</topology>
    </subcellularLocation>
</comment>
<sequence>MAMDLRRDKVESQRRSQVLFYWDEGKFLLSTSEGAFLCVVLRALSYYCALTALSTYYFFASFSSELPWASCDPSWEGCFDSTPHAKLTASLSSEEINFIPLNKSVEKHSSSELYFL</sequence>
<dbReference type="Proteomes" id="UP000792457">
    <property type="component" value="Unassembled WGS sequence"/>
</dbReference>
<comment type="similarity">
    <text evidence="2">Belongs to the sodium:neurotransmitter symporter (SNF) (TC 2.A.22) family.</text>
</comment>
<keyword evidence="4 8" id="KW-0812">Transmembrane</keyword>
<evidence type="ECO:0000256" key="6">
    <source>
        <dbReference type="ARBA" id="ARBA00022989"/>
    </source>
</evidence>
<gene>
    <name evidence="9" type="ORF">J437_LFUL007876</name>
</gene>
<evidence type="ECO:0000256" key="3">
    <source>
        <dbReference type="ARBA" id="ARBA00022448"/>
    </source>
</evidence>
<dbReference type="AlphaFoldDB" id="A0A8K0NVY5"/>
<evidence type="ECO:0000256" key="2">
    <source>
        <dbReference type="ARBA" id="ARBA00006459"/>
    </source>
</evidence>
<dbReference type="InterPro" id="IPR037272">
    <property type="entry name" value="SNS_sf"/>
</dbReference>
<feature type="transmembrane region" description="Helical" evidence="8">
    <location>
        <begin position="35"/>
        <end position="59"/>
    </location>
</feature>
<evidence type="ECO:0000256" key="4">
    <source>
        <dbReference type="ARBA" id="ARBA00022692"/>
    </source>
</evidence>
<evidence type="ECO:0000256" key="5">
    <source>
        <dbReference type="ARBA" id="ARBA00022847"/>
    </source>
</evidence>
<evidence type="ECO:0000313" key="10">
    <source>
        <dbReference type="Proteomes" id="UP000792457"/>
    </source>
</evidence>
<evidence type="ECO:0000256" key="1">
    <source>
        <dbReference type="ARBA" id="ARBA00004141"/>
    </source>
</evidence>
<keyword evidence="3" id="KW-0813">Transport</keyword>
<dbReference type="GO" id="GO:0015293">
    <property type="term" value="F:symporter activity"/>
    <property type="evidence" value="ECO:0007669"/>
    <property type="project" value="UniProtKB-KW"/>
</dbReference>
<evidence type="ECO:0000313" key="9">
    <source>
        <dbReference type="EMBL" id="KAG8226535.1"/>
    </source>
</evidence>
<evidence type="ECO:0000256" key="8">
    <source>
        <dbReference type="SAM" id="Phobius"/>
    </source>
</evidence>
<dbReference type="Pfam" id="PF00209">
    <property type="entry name" value="SNF"/>
    <property type="match status" value="1"/>
</dbReference>
<keyword evidence="7 8" id="KW-0472">Membrane</keyword>
<dbReference type="InterPro" id="IPR000175">
    <property type="entry name" value="Na/ntran_symport"/>
</dbReference>
<reference evidence="9" key="1">
    <citation type="submission" date="2013-04" db="EMBL/GenBank/DDBJ databases">
        <authorList>
            <person name="Qu J."/>
            <person name="Murali S.C."/>
            <person name="Bandaranaike D."/>
            <person name="Bellair M."/>
            <person name="Blankenburg K."/>
            <person name="Chao H."/>
            <person name="Dinh H."/>
            <person name="Doddapaneni H."/>
            <person name="Downs B."/>
            <person name="Dugan-Rocha S."/>
            <person name="Elkadiri S."/>
            <person name="Gnanaolivu R.D."/>
            <person name="Hernandez B."/>
            <person name="Javaid M."/>
            <person name="Jayaseelan J.C."/>
            <person name="Lee S."/>
            <person name="Li M."/>
            <person name="Ming W."/>
            <person name="Munidasa M."/>
            <person name="Muniz J."/>
            <person name="Nguyen L."/>
            <person name="Ongeri F."/>
            <person name="Osuji N."/>
            <person name="Pu L.-L."/>
            <person name="Puazo M."/>
            <person name="Qu C."/>
            <person name="Quiroz J."/>
            <person name="Raj R."/>
            <person name="Weissenberger G."/>
            <person name="Xin Y."/>
            <person name="Zou X."/>
            <person name="Han Y."/>
            <person name="Richards S."/>
            <person name="Worley K."/>
            <person name="Muzny D."/>
            <person name="Gibbs R."/>
        </authorList>
    </citation>
    <scope>NUCLEOTIDE SEQUENCE</scope>
    <source>
        <strain evidence="9">Sampled in the wild</strain>
    </source>
</reference>
<proteinExistence type="inferred from homology"/>
<dbReference type="OrthoDB" id="6581954at2759"/>